<dbReference type="Proteomes" id="UP001300261">
    <property type="component" value="Unassembled WGS sequence"/>
</dbReference>
<name>A0ABT3QZQ7_9HYPH</name>
<comment type="caution">
    <text evidence="2">The sequence shown here is derived from an EMBL/GenBank/DDBJ whole genome shotgun (WGS) entry which is preliminary data.</text>
</comment>
<evidence type="ECO:0000313" key="3">
    <source>
        <dbReference type="Proteomes" id="UP001300261"/>
    </source>
</evidence>
<dbReference type="Gene3D" id="3.40.630.30">
    <property type="match status" value="1"/>
</dbReference>
<feature type="domain" description="N-acetyltransferase" evidence="1">
    <location>
        <begin position="8"/>
        <end position="180"/>
    </location>
</feature>
<reference evidence="2 3" key="1">
    <citation type="journal article" date="2016" name="Int. J. Syst. Evol. Microbiol.">
        <title>Labrenzia salina sp. nov., isolated from the rhizosphere of the halophyte Arthrocnemum macrostachyum.</title>
        <authorList>
            <person name="Camacho M."/>
            <person name="Redondo-Gomez S."/>
            <person name="Rodriguez-Llorente I."/>
            <person name="Rohde M."/>
            <person name="Sproer C."/>
            <person name="Schumann P."/>
            <person name="Klenk H.P."/>
            <person name="Montero-Calasanz M.D.C."/>
        </authorList>
    </citation>
    <scope>NUCLEOTIDE SEQUENCE [LARGE SCALE GENOMIC DNA]</scope>
    <source>
        <strain evidence="2 3">DSM 29163</strain>
    </source>
</reference>
<gene>
    <name evidence="2" type="ORF">ON753_08545</name>
</gene>
<keyword evidence="3" id="KW-1185">Reference proteome</keyword>
<accession>A0ABT3QZQ7</accession>
<dbReference type="SUPFAM" id="SSF55729">
    <property type="entry name" value="Acyl-CoA N-acyltransferases (Nat)"/>
    <property type="match status" value="1"/>
</dbReference>
<dbReference type="EMBL" id="JAPEVI010000003">
    <property type="protein sequence ID" value="MCX2722445.1"/>
    <property type="molecule type" value="Genomic_DNA"/>
</dbReference>
<dbReference type="CDD" id="cd04301">
    <property type="entry name" value="NAT_SF"/>
    <property type="match status" value="1"/>
</dbReference>
<proteinExistence type="predicted"/>
<dbReference type="InterPro" id="IPR000182">
    <property type="entry name" value="GNAT_dom"/>
</dbReference>
<protein>
    <submittedName>
        <fullName evidence="2">GNAT family N-acetyltransferase</fullName>
    </submittedName>
</protein>
<evidence type="ECO:0000259" key="1">
    <source>
        <dbReference type="PROSITE" id="PS51186"/>
    </source>
</evidence>
<dbReference type="Pfam" id="PF00583">
    <property type="entry name" value="Acetyltransf_1"/>
    <property type="match status" value="1"/>
</dbReference>
<dbReference type="RefSeq" id="WP_265962127.1">
    <property type="nucleotide sequence ID" value="NZ_JAPEVI010000003.1"/>
</dbReference>
<sequence length="180" mass="20158">MTASADALQIHPLTSERWKDLVDLFGPERGASSGCWCMWPFMRGKDWKALSREERRDAFETKVTHGPAPGLLAYRDGMAVGWVALGPREQYLRFQLGKTSKPLDTDTGELIRATHAITCFYMRSGYRKSGLMCRLLEAAIEHAASQGARILDACPIETDKPLQWGEGSRRLCTCIPAQRL</sequence>
<organism evidence="2 3">
    <name type="scientific">Roseibium salinum</name>
    <dbReference type="NCBI Taxonomy" id="1604349"/>
    <lineage>
        <taxon>Bacteria</taxon>
        <taxon>Pseudomonadati</taxon>
        <taxon>Pseudomonadota</taxon>
        <taxon>Alphaproteobacteria</taxon>
        <taxon>Hyphomicrobiales</taxon>
        <taxon>Stappiaceae</taxon>
        <taxon>Roseibium</taxon>
    </lineage>
</organism>
<evidence type="ECO:0000313" key="2">
    <source>
        <dbReference type="EMBL" id="MCX2722445.1"/>
    </source>
</evidence>
<dbReference type="PROSITE" id="PS51186">
    <property type="entry name" value="GNAT"/>
    <property type="match status" value="1"/>
</dbReference>
<dbReference type="InterPro" id="IPR016181">
    <property type="entry name" value="Acyl_CoA_acyltransferase"/>
</dbReference>